<organism evidence="2 3">
    <name type="scientific">Clunio marinus</name>
    <dbReference type="NCBI Taxonomy" id="568069"/>
    <lineage>
        <taxon>Eukaryota</taxon>
        <taxon>Metazoa</taxon>
        <taxon>Ecdysozoa</taxon>
        <taxon>Arthropoda</taxon>
        <taxon>Hexapoda</taxon>
        <taxon>Insecta</taxon>
        <taxon>Pterygota</taxon>
        <taxon>Neoptera</taxon>
        <taxon>Endopterygota</taxon>
        <taxon>Diptera</taxon>
        <taxon>Nematocera</taxon>
        <taxon>Chironomoidea</taxon>
        <taxon>Chironomidae</taxon>
        <taxon>Clunio</taxon>
    </lineage>
</organism>
<dbReference type="Proteomes" id="UP000183832">
    <property type="component" value="Unassembled WGS sequence"/>
</dbReference>
<evidence type="ECO:0000313" key="2">
    <source>
        <dbReference type="EMBL" id="CRK95777.1"/>
    </source>
</evidence>
<dbReference type="AlphaFoldDB" id="A0A1J1IBG2"/>
<evidence type="ECO:0000256" key="1">
    <source>
        <dbReference type="SAM" id="SignalP"/>
    </source>
</evidence>
<proteinExistence type="predicted"/>
<name>A0A1J1IBG2_9DIPT</name>
<dbReference type="EMBL" id="CVRI01000042">
    <property type="protein sequence ID" value="CRK95777.1"/>
    <property type="molecule type" value="Genomic_DNA"/>
</dbReference>
<gene>
    <name evidence="2" type="ORF">CLUMA_CG009234</name>
</gene>
<keyword evidence="1" id="KW-0732">Signal</keyword>
<keyword evidence="3" id="KW-1185">Reference proteome</keyword>
<protein>
    <submittedName>
        <fullName evidence="2">CLUMA_CG009234, isoform A</fullName>
    </submittedName>
</protein>
<reference evidence="2 3" key="1">
    <citation type="submission" date="2015-04" db="EMBL/GenBank/DDBJ databases">
        <authorList>
            <person name="Syromyatnikov M.Y."/>
            <person name="Popov V.N."/>
        </authorList>
    </citation>
    <scope>NUCLEOTIDE SEQUENCE [LARGE SCALE GENOMIC DNA]</scope>
</reference>
<feature type="chain" id="PRO_5009619124" evidence="1">
    <location>
        <begin position="18"/>
        <end position="153"/>
    </location>
</feature>
<feature type="signal peptide" evidence="1">
    <location>
        <begin position="1"/>
        <end position="17"/>
    </location>
</feature>
<sequence>MKTLTFVLLTIVIAVDAMKVCVPVPEDPCASVVAAAASIWQEAAQKLANLNAQCSNELSAVSFANGDEFDDFNGEFYTTSNCMVTYYSYTDTAIASLANLVGASFDDYYDLFYGFIDREGDALCLGQGDTSLVNAFNSVLNGWNDIIQSKKPK</sequence>
<evidence type="ECO:0000313" key="3">
    <source>
        <dbReference type="Proteomes" id="UP000183832"/>
    </source>
</evidence>
<accession>A0A1J1IBG2</accession>